<dbReference type="EMBL" id="VICD02000273">
    <property type="protein sequence ID" value="KAB8172089.1"/>
    <property type="molecule type" value="Genomic_DNA"/>
</dbReference>
<dbReference type="RefSeq" id="WP_141483047.1">
    <property type="nucleotide sequence ID" value="NZ_VICD02000273.1"/>
</dbReference>
<proteinExistence type="predicted"/>
<dbReference type="InterPro" id="IPR019286">
    <property type="entry name" value="DUF2339_TM"/>
</dbReference>
<comment type="caution">
    <text evidence="1">The sequence shown here is derived from an EMBL/GenBank/DDBJ whole genome shotgun (WGS) entry which is preliminary data.</text>
</comment>
<evidence type="ECO:0000313" key="2">
    <source>
        <dbReference type="Proteomes" id="UP000320431"/>
    </source>
</evidence>
<gene>
    <name evidence="1" type="ORF">FKV24_015625</name>
</gene>
<organism evidence="1 2">
    <name type="scientific">Marilutibacter maris</name>
    <dbReference type="NCBI Taxonomy" id="1605891"/>
    <lineage>
        <taxon>Bacteria</taxon>
        <taxon>Pseudomonadati</taxon>
        <taxon>Pseudomonadota</taxon>
        <taxon>Gammaproteobacteria</taxon>
        <taxon>Lysobacterales</taxon>
        <taxon>Lysobacteraceae</taxon>
        <taxon>Marilutibacter</taxon>
    </lineage>
</organism>
<accession>A0A508A482</accession>
<evidence type="ECO:0000313" key="1">
    <source>
        <dbReference type="EMBL" id="KAB8172089.1"/>
    </source>
</evidence>
<dbReference type="PANTHER" id="PTHR38434">
    <property type="entry name" value="BLL2549 PROTEIN"/>
    <property type="match status" value="1"/>
</dbReference>
<dbReference type="Pfam" id="PF10101">
    <property type="entry name" value="DUF2339"/>
    <property type="match status" value="1"/>
</dbReference>
<name>A0A508A482_9GAMM</name>
<protein>
    <submittedName>
        <fullName evidence="1">DUF2339 domain-containing protein</fullName>
    </submittedName>
</protein>
<reference evidence="1 2" key="1">
    <citation type="submission" date="2019-10" db="EMBL/GenBank/DDBJ databases">
        <title>Lysobacter alkalisoli sp. nov., isolated from saline-alkaline soil.</title>
        <authorList>
            <person name="Sun J.-Q."/>
        </authorList>
    </citation>
    <scope>NUCLEOTIDE SEQUENCE [LARGE SCALE GENOMIC DNA]</scope>
    <source>
        <strain evidence="1 2">KCTC 42381</strain>
    </source>
</reference>
<sequence length="769" mass="81628">DPLTRAARVIKRWFTEGNVPVKVGMLVLFAGVAALLKYASDQGWVAVPVEFRYAGVAAAALAGLVFGWRQRERRRVFALSLQGGAIGVLLLVAFAAFKVHPLLPAGAAFALSVVLVAGAGVLAVMQRAIALAVLGILAGFLAPIWLSTGTGSHVALFAYYAVLNAAILAIAWWRPWRVLNLMGFVFTFGIGTLWGVLQYRPDHFQTTEPFLLLFFAFYLAIPILYARRRAAGGRRIVDACLVFGTPLVAFSLQAALLEGARMPLAFCALALALVYLVLAWMLRMRERYQPLVAPYAVLAVGFATLAVPLALSAQATASVFALEGAAAVWLGLRQQRRLPQIAGLLLQLAAAGSFLIGLEAGPPAQALANPRFTGGLLIAIAGFASAWSYRRSAKSGPAAPYYLWGLVWWIGTALAEIDRFAPPAADADLILVLATLTALLAGVARRWIDAAALDVTVAAALAAAVPLAFAQADAHAQPFAGLGLLAWVLYAGCGIYTLSGLRRVDGRARGFAHAGWVAAWTVALGLGLLELAKRLGLGDGWWVTLAAAPLLAVAAATLWRPGWIGWPLATAFQAWRPALRNGLLLVLALAFVNALTWSGDAAPLPWIALLNPLDLFQAGALLVLANGLQSMPQRSRLRAQHPMLLAVAGFALISVITLRATHHWGGVDWRPSMLQTSLVQTALTVVWSMLGVIGWVVGSRRGRRTLWLAGAVLMAVVLAKLVLVDRQHLGNLLGIASFIAYGLLCTAVGYFAPAPPKTAAPRDSSGETA</sequence>
<dbReference type="Proteomes" id="UP000320431">
    <property type="component" value="Unassembled WGS sequence"/>
</dbReference>
<dbReference type="PANTHER" id="PTHR38434:SF1">
    <property type="entry name" value="BLL2549 PROTEIN"/>
    <property type="match status" value="1"/>
</dbReference>
<feature type="non-terminal residue" evidence="1">
    <location>
        <position position="1"/>
    </location>
</feature>
<dbReference type="AlphaFoldDB" id="A0A508A482"/>